<evidence type="ECO:0000313" key="2">
    <source>
        <dbReference type="Proteomes" id="UP000807504"/>
    </source>
</evidence>
<proteinExistence type="predicted"/>
<dbReference type="EMBL" id="JABXBU010000030">
    <property type="protein sequence ID" value="KAF8784499.1"/>
    <property type="molecule type" value="Genomic_DNA"/>
</dbReference>
<comment type="caution">
    <text evidence="1">The sequence shown here is derived from an EMBL/GenBank/DDBJ whole genome shotgun (WGS) entry which is preliminary data.</text>
</comment>
<dbReference type="Proteomes" id="UP000807504">
    <property type="component" value="Unassembled WGS sequence"/>
</dbReference>
<protein>
    <submittedName>
        <fullName evidence="1">Uncharacterized protein</fullName>
    </submittedName>
</protein>
<reference evidence="1" key="2">
    <citation type="submission" date="2020-06" db="EMBL/GenBank/DDBJ databases">
        <authorList>
            <person name="Sheffer M."/>
        </authorList>
    </citation>
    <scope>NUCLEOTIDE SEQUENCE</scope>
</reference>
<name>A0A8T0F515_ARGBR</name>
<organism evidence="1 2">
    <name type="scientific">Argiope bruennichi</name>
    <name type="common">Wasp spider</name>
    <name type="synonym">Aranea bruennichi</name>
    <dbReference type="NCBI Taxonomy" id="94029"/>
    <lineage>
        <taxon>Eukaryota</taxon>
        <taxon>Metazoa</taxon>
        <taxon>Ecdysozoa</taxon>
        <taxon>Arthropoda</taxon>
        <taxon>Chelicerata</taxon>
        <taxon>Arachnida</taxon>
        <taxon>Araneae</taxon>
        <taxon>Araneomorphae</taxon>
        <taxon>Entelegynae</taxon>
        <taxon>Araneoidea</taxon>
        <taxon>Araneidae</taxon>
        <taxon>Argiope</taxon>
    </lineage>
</organism>
<gene>
    <name evidence="1" type="ORF">HNY73_010168</name>
</gene>
<reference evidence="1" key="1">
    <citation type="journal article" date="2020" name="bioRxiv">
        <title>Chromosome-level reference genome of the European wasp spider Argiope bruennichi: a resource for studies on range expansion and evolutionary adaptation.</title>
        <authorList>
            <person name="Sheffer M.M."/>
            <person name="Hoppe A."/>
            <person name="Krehenwinkel H."/>
            <person name="Uhl G."/>
            <person name="Kuss A.W."/>
            <person name="Jensen L."/>
            <person name="Jensen C."/>
            <person name="Gillespie R.G."/>
            <person name="Hoff K.J."/>
            <person name="Prost S."/>
        </authorList>
    </citation>
    <scope>NUCLEOTIDE SEQUENCE</scope>
</reference>
<keyword evidence="2" id="KW-1185">Reference proteome</keyword>
<evidence type="ECO:0000313" key="1">
    <source>
        <dbReference type="EMBL" id="KAF8784499.1"/>
    </source>
</evidence>
<dbReference type="AlphaFoldDB" id="A0A8T0F515"/>
<accession>A0A8T0F515</accession>
<sequence length="84" mass="9595">MFGNLRKDELRLVADKMAFLCERGEANHQLEIGGRPCPSMVKSWDIHMFLNTIKNQIPKTNLQNRRLSKDLLAFGPARLIAVCN</sequence>